<dbReference type="GO" id="GO:0005634">
    <property type="term" value="C:nucleus"/>
    <property type="evidence" value="ECO:0007669"/>
    <property type="project" value="UniProtKB-SubCell"/>
</dbReference>
<dbReference type="EnsemblMetazoa" id="CJA23822.1">
    <property type="protein sequence ID" value="CJA23822.1"/>
    <property type="gene ID" value="WBGene00179394"/>
</dbReference>
<dbReference type="Pfam" id="PF00856">
    <property type="entry name" value="SET"/>
    <property type="match status" value="1"/>
</dbReference>
<sequence length="487" mass="55819">MDSDPYDSKFHHCSPLHSPLMCGWRRKKVTMKGGKRRSPWKKVIIYFAPCGKPLYEMPEVGEYLRETRSMFTIDCFTFSEEVNTEIYISVTDKKYVKVDDFSGGVEGIPIPLVNTVDDEAPPKMEYSKRRFQFDQTVSLGSINRDFCSGCSCEGDCSDATKCECQQLTMQSIARLPKHLQYNGKEKMIPLYENRVLHNKVISGMYECNDQCSCHRKACHNRVVQNNIKYPMQIFKTAQSGWGVRALTDIPSGSFICNYVGALLTNDLADQLKNDDQYFADLDLKDSVETHKMMENDPDIDADYGYGGDSEYNSEEEREHVDGDGEDSADDARDKTVVMKSTNKNGSSSMVETRQTRRKEQEEKDKEEKGDDGEEDDEEDGEESKKEQVEEVFNWDAYFKDSALFVVDAKQRGNLGRFLNHSCEPNVQVQHVLYDTHDLRLPWVAFFTTKPVKAGDELCWDYAYTVLNPDVERLSCHCGAKTCRRRLL</sequence>
<evidence type="ECO:0000256" key="6">
    <source>
        <dbReference type="ARBA" id="ARBA00022691"/>
    </source>
</evidence>
<keyword evidence="5" id="KW-0808">Transferase</keyword>
<keyword evidence="6" id="KW-0949">S-adenosyl-L-methionine</keyword>
<dbReference type="Gene3D" id="2.170.270.10">
    <property type="entry name" value="SET domain"/>
    <property type="match status" value="2"/>
</dbReference>
<evidence type="ECO:0000256" key="9">
    <source>
        <dbReference type="ARBA" id="ARBA00023242"/>
    </source>
</evidence>
<dbReference type="GO" id="GO:0010629">
    <property type="term" value="P:negative regulation of gene expression"/>
    <property type="evidence" value="ECO:0007669"/>
    <property type="project" value="TreeGrafter"/>
</dbReference>
<dbReference type="InterPro" id="IPR016177">
    <property type="entry name" value="DNA-bd_dom_sf"/>
</dbReference>
<keyword evidence="16" id="KW-1185">Reference proteome</keyword>
<dbReference type="InterPro" id="IPR007728">
    <property type="entry name" value="Pre-SET_dom"/>
</dbReference>
<dbReference type="InterPro" id="IPR001214">
    <property type="entry name" value="SET_dom"/>
</dbReference>
<dbReference type="InterPro" id="IPR046341">
    <property type="entry name" value="SET_dom_sf"/>
</dbReference>
<feature type="compositionally biased region" description="Polar residues" evidence="10">
    <location>
        <begin position="338"/>
        <end position="352"/>
    </location>
</feature>
<protein>
    <recommendedName>
        <fullName evidence="17">Histone-lysine N-methyltransferase</fullName>
    </recommendedName>
</protein>
<name>A0A8R1E6D2_CAEJA</name>
<dbReference type="GO" id="GO:0070828">
    <property type="term" value="P:heterochromatin organization"/>
    <property type="evidence" value="ECO:0007669"/>
    <property type="project" value="TreeGrafter"/>
</dbReference>
<dbReference type="GO" id="GO:0003677">
    <property type="term" value="F:DNA binding"/>
    <property type="evidence" value="ECO:0007669"/>
    <property type="project" value="InterPro"/>
</dbReference>
<keyword evidence="3" id="KW-0158">Chromosome</keyword>
<dbReference type="InterPro" id="IPR047232">
    <property type="entry name" value="SETDB1/2-like_MBD"/>
</dbReference>
<feature type="domain" description="SET" evidence="11">
    <location>
        <begin position="229"/>
        <end position="462"/>
    </location>
</feature>
<dbReference type="PROSITE" id="PS50280">
    <property type="entry name" value="SET"/>
    <property type="match status" value="1"/>
</dbReference>
<feature type="domain" description="MBD" evidence="14">
    <location>
        <begin position="10"/>
        <end position="83"/>
    </location>
</feature>
<dbReference type="SMART" id="SM00391">
    <property type="entry name" value="MBD"/>
    <property type="match status" value="1"/>
</dbReference>
<evidence type="ECO:0000256" key="3">
    <source>
        <dbReference type="ARBA" id="ARBA00022454"/>
    </source>
</evidence>
<dbReference type="Proteomes" id="UP000005237">
    <property type="component" value="Unassembled WGS sequence"/>
</dbReference>
<dbReference type="InterPro" id="IPR003616">
    <property type="entry name" value="Post-SET_dom"/>
</dbReference>
<feature type="region of interest" description="Disordered" evidence="10">
    <location>
        <begin position="294"/>
        <end position="387"/>
    </location>
</feature>
<evidence type="ECO:0000259" key="11">
    <source>
        <dbReference type="PROSITE" id="PS50280"/>
    </source>
</evidence>
<dbReference type="InterPro" id="IPR051516">
    <property type="entry name" value="SETDB_methyltransferase"/>
</dbReference>
<evidence type="ECO:0000313" key="15">
    <source>
        <dbReference type="EnsemblMetazoa" id="CJA23822.1"/>
    </source>
</evidence>
<dbReference type="PROSITE" id="PS50868">
    <property type="entry name" value="POST_SET"/>
    <property type="match status" value="1"/>
</dbReference>
<dbReference type="CDD" id="cd01395">
    <property type="entry name" value="HMT_MBD"/>
    <property type="match status" value="1"/>
</dbReference>
<evidence type="ECO:0000256" key="2">
    <source>
        <dbReference type="ARBA" id="ARBA00004286"/>
    </source>
</evidence>
<dbReference type="AlphaFoldDB" id="A0A8R1E6D2"/>
<dbReference type="SUPFAM" id="SSF82199">
    <property type="entry name" value="SET domain"/>
    <property type="match status" value="1"/>
</dbReference>
<evidence type="ECO:0000259" key="14">
    <source>
        <dbReference type="PROSITE" id="PS50982"/>
    </source>
</evidence>
<keyword evidence="8" id="KW-0862">Zinc</keyword>
<evidence type="ECO:0000259" key="12">
    <source>
        <dbReference type="PROSITE" id="PS50867"/>
    </source>
</evidence>
<dbReference type="SMART" id="SM00317">
    <property type="entry name" value="SET"/>
    <property type="match status" value="1"/>
</dbReference>
<evidence type="ECO:0000313" key="16">
    <source>
        <dbReference type="Proteomes" id="UP000005237"/>
    </source>
</evidence>
<dbReference type="Pfam" id="PF05033">
    <property type="entry name" value="Pre-SET"/>
    <property type="match status" value="1"/>
</dbReference>
<dbReference type="SUPFAM" id="SSF54171">
    <property type="entry name" value="DNA-binding domain"/>
    <property type="match status" value="1"/>
</dbReference>
<dbReference type="Pfam" id="PF01429">
    <property type="entry name" value="MBD"/>
    <property type="match status" value="1"/>
</dbReference>
<feature type="domain" description="Pre-SET" evidence="12">
    <location>
        <begin position="148"/>
        <end position="226"/>
    </location>
</feature>
<dbReference type="Gene3D" id="3.30.890.10">
    <property type="entry name" value="Methyl-cpg-binding Protein 2, Chain A"/>
    <property type="match status" value="1"/>
</dbReference>
<evidence type="ECO:0000259" key="13">
    <source>
        <dbReference type="PROSITE" id="PS50868"/>
    </source>
</evidence>
<evidence type="ECO:0000256" key="10">
    <source>
        <dbReference type="SAM" id="MobiDB-lite"/>
    </source>
</evidence>
<dbReference type="PROSITE" id="PS50867">
    <property type="entry name" value="PRE_SET"/>
    <property type="match status" value="1"/>
</dbReference>
<reference evidence="16" key="1">
    <citation type="submission" date="2010-08" db="EMBL/GenBank/DDBJ databases">
        <authorList>
            <consortium name="Caenorhabditis japonica Sequencing Consortium"/>
            <person name="Wilson R.K."/>
        </authorList>
    </citation>
    <scope>NUCLEOTIDE SEQUENCE [LARGE SCALE GENOMIC DNA]</scope>
    <source>
        <strain evidence="16">DF5081</strain>
    </source>
</reference>
<feature type="compositionally biased region" description="Basic and acidic residues" evidence="10">
    <location>
        <begin position="353"/>
        <end position="368"/>
    </location>
</feature>
<evidence type="ECO:0000256" key="4">
    <source>
        <dbReference type="ARBA" id="ARBA00022603"/>
    </source>
</evidence>
<evidence type="ECO:0008006" key="17">
    <source>
        <dbReference type="Google" id="ProtNLM"/>
    </source>
</evidence>
<organism evidence="15 16">
    <name type="scientific">Caenorhabditis japonica</name>
    <dbReference type="NCBI Taxonomy" id="281687"/>
    <lineage>
        <taxon>Eukaryota</taxon>
        <taxon>Metazoa</taxon>
        <taxon>Ecdysozoa</taxon>
        <taxon>Nematoda</taxon>
        <taxon>Chromadorea</taxon>
        <taxon>Rhabditida</taxon>
        <taxon>Rhabditina</taxon>
        <taxon>Rhabditomorpha</taxon>
        <taxon>Rhabditoidea</taxon>
        <taxon>Rhabditidae</taxon>
        <taxon>Peloderinae</taxon>
        <taxon>Caenorhabditis</taxon>
    </lineage>
</organism>
<evidence type="ECO:0000256" key="8">
    <source>
        <dbReference type="ARBA" id="ARBA00022833"/>
    </source>
</evidence>
<dbReference type="GO" id="GO:0032259">
    <property type="term" value="P:methylation"/>
    <property type="evidence" value="ECO:0007669"/>
    <property type="project" value="UniProtKB-KW"/>
</dbReference>
<dbReference type="GO" id="GO:0046974">
    <property type="term" value="F:histone H3K9 methyltransferase activity"/>
    <property type="evidence" value="ECO:0007669"/>
    <property type="project" value="TreeGrafter"/>
</dbReference>
<dbReference type="GO" id="GO:0008270">
    <property type="term" value="F:zinc ion binding"/>
    <property type="evidence" value="ECO:0007669"/>
    <property type="project" value="InterPro"/>
</dbReference>
<dbReference type="GO" id="GO:0005694">
    <property type="term" value="C:chromosome"/>
    <property type="evidence" value="ECO:0007669"/>
    <property type="project" value="UniProtKB-SubCell"/>
</dbReference>
<accession>A0A8R1E6D2</accession>
<evidence type="ECO:0000256" key="7">
    <source>
        <dbReference type="ARBA" id="ARBA00022723"/>
    </source>
</evidence>
<feature type="domain" description="Post-SET" evidence="13">
    <location>
        <begin position="471"/>
        <end position="487"/>
    </location>
</feature>
<reference evidence="15" key="2">
    <citation type="submission" date="2022-06" db="UniProtKB">
        <authorList>
            <consortium name="EnsemblMetazoa"/>
        </authorList>
    </citation>
    <scope>IDENTIFICATION</scope>
    <source>
        <strain evidence="15">DF5081</strain>
    </source>
</reference>
<dbReference type="InterPro" id="IPR001739">
    <property type="entry name" value="Methyl_CpG_DNA-bd"/>
</dbReference>
<dbReference type="PROSITE" id="PS50982">
    <property type="entry name" value="MBD"/>
    <property type="match status" value="1"/>
</dbReference>
<keyword evidence="4" id="KW-0489">Methyltransferase</keyword>
<feature type="compositionally biased region" description="Acidic residues" evidence="10">
    <location>
        <begin position="369"/>
        <end position="381"/>
    </location>
</feature>
<dbReference type="SMART" id="SM00468">
    <property type="entry name" value="PreSET"/>
    <property type="match status" value="1"/>
</dbReference>
<dbReference type="PANTHER" id="PTHR46024">
    <property type="entry name" value="HISTONE-LYSINE N-METHYLTRANSFERASE EGGLESS"/>
    <property type="match status" value="1"/>
</dbReference>
<proteinExistence type="predicted"/>
<dbReference type="PANTHER" id="PTHR46024:SF1">
    <property type="entry name" value="HISTONE-LYSINE N-METHYLTRANSFERASE EGGLESS"/>
    <property type="match status" value="1"/>
</dbReference>
<keyword evidence="7" id="KW-0479">Metal-binding</keyword>
<keyword evidence="9" id="KW-0539">Nucleus</keyword>
<comment type="subcellular location">
    <subcellularLocation>
        <location evidence="2">Chromosome</location>
    </subcellularLocation>
    <subcellularLocation>
        <location evidence="1">Nucleus</location>
    </subcellularLocation>
</comment>
<evidence type="ECO:0000256" key="5">
    <source>
        <dbReference type="ARBA" id="ARBA00022679"/>
    </source>
</evidence>
<evidence type="ECO:0000256" key="1">
    <source>
        <dbReference type="ARBA" id="ARBA00004123"/>
    </source>
</evidence>